<evidence type="ECO:0000313" key="2">
    <source>
        <dbReference type="EMBL" id="GIH61204.1"/>
    </source>
</evidence>
<name>A0ABQ4GID3_9ACTN</name>
<accession>A0ABQ4GID3</accession>
<comment type="caution">
    <text evidence="2">The sequence shown here is derived from an EMBL/GenBank/DDBJ whole genome shotgun (WGS) entry which is preliminary data.</text>
</comment>
<keyword evidence="3" id="KW-1185">Reference proteome</keyword>
<dbReference type="PANTHER" id="PTHR11496:SF83">
    <property type="entry name" value="HYDROXYACID-OXOACID TRANSHYDROGENASE, MITOCHONDRIAL"/>
    <property type="match status" value="1"/>
</dbReference>
<dbReference type="SUPFAM" id="SSF56796">
    <property type="entry name" value="Dehydroquinate synthase-like"/>
    <property type="match status" value="1"/>
</dbReference>
<organism evidence="2 3">
    <name type="scientific">Microbispora siamensis</name>
    <dbReference type="NCBI Taxonomy" id="564413"/>
    <lineage>
        <taxon>Bacteria</taxon>
        <taxon>Bacillati</taxon>
        <taxon>Actinomycetota</taxon>
        <taxon>Actinomycetes</taxon>
        <taxon>Streptosporangiales</taxon>
        <taxon>Streptosporangiaceae</taxon>
        <taxon>Microbispora</taxon>
    </lineage>
</organism>
<dbReference type="PANTHER" id="PTHR11496">
    <property type="entry name" value="ALCOHOL DEHYDROGENASE"/>
    <property type="match status" value="1"/>
</dbReference>
<dbReference type="InterPro" id="IPR039697">
    <property type="entry name" value="Alcohol_dehydrogenase_Fe"/>
</dbReference>
<sequence length="126" mass="13453">MKDFHPHGYPGGEPMVPHGMAVALTAPEAFRFTFEADPARHLRAAELLDPSAATPDEPAEFLPGVLTALMRDVGIPNGIGGVGYAEADVPALVEGAMKQQRLLTTSPRPVREEDIAGILTRSLALW</sequence>
<dbReference type="RefSeq" id="WP_275414112.1">
    <property type="nucleotide sequence ID" value="NZ_BOOF01000009.1"/>
</dbReference>
<gene>
    <name evidence="2" type="ORF">Msi02_20210</name>
</gene>
<evidence type="ECO:0000313" key="3">
    <source>
        <dbReference type="Proteomes" id="UP000660454"/>
    </source>
</evidence>
<evidence type="ECO:0000259" key="1">
    <source>
        <dbReference type="Pfam" id="PF25137"/>
    </source>
</evidence>
<feature type="domain" description="Fe-containing alcohol dehydrogenase-like C-terminal" evidence="1">
    <location>
        <begin position="11"/>
        <end position="122"/>
    </location>
</feature>
<dbReference type="Pfam" id="PF25137">
    <property type="entry name" value="ADH_Fe_C"/>
    <property type="match status" value="1"/>
</dbReference>
<dbReference type="InterPro" id="IPR056798">
    <property type="entry name" value="ADH_Fe_C"/>
</dbReference>
<protein>
    <recommendedName>
        <fullName evidence="1">Fe-containing alcohol dehydrogenase-like C-terminal domain-containing protein</fullName>
    </recommendedName>
</protein>
<proteinExistence type="predicted"/>
<dbReference type="Proteomes" id="UP000660454">
    <property type="component" value="Unassembled WGS sequence"/>
</dbReference>
<reference evidence="2 3" key="1">
    <citation type="submission" date="2021-01" db="EMBL/GenBank/DDBJ databases">
        <title>Whole genome shotgun sequence of Microbispora siamensis NBRC 104113.</title>
        <authorList>
            <person name="Komaki H."/>
            <person name="Tamura T."/>
        </authorList>
    </citation>
    <scope>NUCLEOTIDE SEQUENCE [LARGE SCALE GENOMIC DNA]</scope>
    <source>
        <strain evidence="2 3">NBRC 104113</strain>
    </source>
</reference>
<dbReference type="Gene3D" id="1.20.1090.10">
    <property type="entry name" value="Dehydroquinate synthase-like - alpha domain"/>
    <property type="match status" value="1"/>
</dbReference>
<dbReference type="EMBL" id="BOOF01000009">
    <property type="protein sequence ID" value="GIH61204.1"/>
    <property type="molecule type" value="Genomic_DNA"/>
</dbReference>